<comment type="caution">
    <text evidence="1">The sequence shown here is derived from an EMBL/GenBank/DDBJ whole genome shotgun (WGS) entry which is preliminary data.</text>
</comment>
<organism evidence="1 2">
    <name type="scientific">Coptis chinensis</name>
    <dbReference type="NCBI Taxonomy" id="261450"/>
    <lineage>
        <taxon>Eukaryota</taxon>
        <taxon>Viridiplantae</taxon>
        <taxon>Streptophyta</taxon>
        <taxon>Embryophyta</taxon>
        <taxon>Tracheophyta</taxon>
        <taxon>Spermatophyta</taxon>
        <taxon>Magnoliopsida</taxon>
        <taxon>Ranunculales</taxon>
        <taxon>Ranunculaceae</taxon>
        <taxon>Coptidoideae</taxon>
        <taxon>Coptis</taxon>
    </lineage>
</organism>
<dbReference type="GO" id="GO:0055105">
    <property type="term" value="F:ubiquitin-protein transferase inhibitor activity"/>
    <property type="evidence" value="ECO:0007669"/>
    <property type="project" value="TreeGrafter"/>
</dbReference>
<dbReference type="InterPro" id="IPR013877">
    <property type="entry name" value="YAP-bd/ALF4/Glomulin"/>
</dbReference>
<dbReference type="GO" id="GO:0005737">
    <property type="term" value="C:cytoplasm"/>
    <property type="evidence" value="ECO:0007669"/>
    <property type="project" value="TreeGrafter"/>
</dbReference>
<proteinExistence type="predicted"/>
<dbReference type="InterPro" id="IPR019516">
    <property type="entry name" value="Glomulin/ALF4"/>
</dbReference>
<dbReference type="Proteomes" id="UP000631114">
    <property type="component" value="Unassembled WGS sequence"/>
</dbReference>
<dbReference type="Pfam" id="PF08568">
    <property type="entry name" value="Kinetochor_Ybp2"/>
    <property type="match status" value="1"/>
</dbReference>
<reference evidence="1 2" key="1">
    <citation type="submission" date="2020-10" db="EMBL/GenBank/DDBJ databases">
        <title>The Coptis chinensis genome and diversification of protoberbering-type alkaloids.</title>
        <authorList>
            <person name="Wang B."/>
            <person name="Shu S."/>
            <person name="Song C."/>
            <person name="Liu Y."/>
        </authorList>
    </citation>
    <scope>NUCLEOTIDE SEQUENCE [LARGE SCALE GENOMIC DNA]</scope>
    <source>
        <strain evidence="1">HL-2020</strain>
        <tissue evidence="1">Leaf</tissue>
    </source>
</reference>
<protein>
    <recommendedName>
        <fullName evidence="3">Aberrant root formation protein 4</fullName>
    </recommendedName>
</protein>
<evidence type="ECO:0008006" key="3">
    <source>
        <dbReference type="Google" id="ProtNLM"/>
    </source>
</evidence>
<gene>
    <name evidence="1" type="ORF">IFM89_018078</name>
</gene>
<evidence type="ECO:0000313" key="1">
    <source>
        <dbReference type="EMBL" id="KAF9614325.1"/>
    </source>
</evidence>
<evidence type="ECO:0000313" key="2">
    <source>
        <dbReference type="Proteomes" id="UP000631114"/>
    </source>
</evidence>
<name>A0A835IA67_9MAGN</name>
<dbReference type="OrthoDB" id="619536at2759"/>
<dbReference type="PANTHER" id="PTHR15430">
    <property type="entry name" value="GLOMULIN"/>
    <property type="match status" value="1"/>
</dbReference>
<dbReference type="PANTHER" id="PTHR15430:SF1">
    <property type="entry name" value="GLOMULIN"/>
    <property type="match status" value="1"/>
</dbReference>
<dbReference type="EMBL" id="JADFTS010000003">
    <property type="protein sequence ID" value="KAF9614325.1"/>
    <property type="molecule type" value="Genomic_DNA"/>
</dbReference>
<keyword evidence="2" id="KW-1185">Reference proteome</keyword>
<dbReference type="AlphaFoldDB" id="A0A835IA67"/>
<sequence>MELLMVNLEGILNSLSQCSTGIETLETSLSELVEFIDNIILQELIVEEEVSKENAVKTLNQLLTFISSPSLNQVVVDALSFVLPKLVFRFLGVSKELFQIGERILDRLISTCSPRDMLTVICEVLYTHKGMCKEPASFTPLFAALSKVLISLQRRHFEHIKEALPAVLKVLQAVSSELDDETQDSYQDLIDRAIGIANSIQEVCQKLEGRQKTQIRALLGLYVLQLMALASSTLGNVKVPLMLQLSKFLPFCNLSYLGLGTGSDLEAIIVILGECDEYMSSFSLIKQGAFIAVVWGFISNEVAKAADQELGIVKDNLQNSQTTRWQAVGMLKHVLSSINLPWQLKEHVIDFLLCIMEGDIYQKSSNEHSDCSIYVSSLYSAMKAIEMVLIYAPNAVLRKKTFAALKMVLADIPSHQRFDILKASITTNNCPSMKQKVQENQKKK</sequence>
<accession>A0A835IA67</accession>